<dbReference type="RefSeq" id="WP_007117906.1">
    <property type="nucleotide sequence ID" value="NZ_ABID01000001.1"/>
</dbReference>
<comment type="caution">
    <text evidence="4">The sequence shown here is derived from an EMBL/GenBank/DDBJ whole genome shotgun (WGS) entry which is preliminary data.</text>
</comment>
<reference evidence="4 5" key="1">
    <citation type="submission" date="2007-11" db="EMBL/GenBank/DDBJ databases">
        <authorList>
            <person name="Wagner-Dobler I."/>
            <person name="Ferriera S."/>
            <person name="Johnson J."/>
            <person name="Kravitz S."/>
            <person name="Beeson K."/>
            <person name="Sutton G."/>
            <person name="Rogers Y.-H."/>
            <person name="Friedman R."/>
            <person name="Frazier M."/>
            <person name="Venter J.C."/>
        </authorList>
    </citation>
    <scope>NUCLEOTIDE SEQUENCE [LARGE SCALE GENOMIC DNA]</scope>
    <source>
        <strain evidence="4 5">HEL-45</strain>
    </source>
</reference>
<dbReference type="EMBL" id="ABID01000001">
    <property type="protein sequence ID" value="EDQ05836.1"/>
    <property type="molecule type" value="Genomic_DNA"/>
</dbReference>
<dbReference type="InterPro" id="IPR000914">
    <property type="entry name" value="SBP_5_dom"/>
</dbReference>
<comment type="similarity">
    <text evidence="2">Belongs to the bacterial solute-binding protein 5 family.</text>
</comment>
<dbReference type="CDD" id="cd08495">
    <property type="entry name" value="PBP2_NikA_DppA_OppA_like_8"/>
    <property type="match status" value="1"/>
</dbReference>
<dbReference type="Pfam" id="PF00496">
    <property type="entry name" value="SBP_bac_5"/>
    <property type="match status" value="1"/>
</dbReference>
<evidence type="ECO:0000313" key="4">
    <source>
        <dbReference type="EMBL" id="EDQ05836.1"/>
    </source>
</evidence>
<feature type="domain" description="Solute-binding protein family 5" evidence="3">
    <location>
        <begin position="42"/>
        <end position="354"/>
    </location>
</feature>
<dbReference type="Gene3D" id="3.40.190.10">
    <property type="entry name" value="Periplasmic binding protein-like II"/>
    <property type="match status" value="1"/>
</dbReference>
<dbReference type="PANTHER" id="PTHR30290:SF83">
    <property type="entry name" value="ABC TRANSPORTER SUBSTRATE-BINDING PROTEIN"/>
    <property type="match status" value="1"/>
</dbReference>
<dbReference type="Gene3D" id="3.90.76.10">
    <property type="entry name" value="Dipeptide-binding Protein, Domain 1"/>
    <property type="match status" value="1"/>
</dbReference>
<accession>A0ABP2DCZ1</accession>
<gene>
    <name evidence="4" type="ORF">OIHEL45_03460</name>
</gene>
<sequence length="480" mass="52011">MTIIAQARLGLHDPHDCTDATDELTVLHAVYDTLVKREGQGFVPALARSWEVSEDAKVWTFSLEPDVQFHDGTPCDAAAVAASLERMAREDKGYTLGAPAVWRQFLGEAKLEVLDPTRLRVTLTAPMADLLDVLEQGFIVAPSGLAALDTGDHSAQIGSGPYRITQISPERISATRVAGHFSGTPANAEITWLLEPDAARRQAMLAEGAVQVANGLDFGASRALGTMRHEFLSPVAIIYLLNAARGPLADARVRRALSLAVDREALVETVMQGAARPLRGFVSPNHFGAGMGQGAQMDRETARALLAEAGHGGGVTLEVDCPTRLPDEAERLTAALAAQLAEVDIALDVHTHPEREDYAHMVRRKEIRDLCVFDSSPMSTYRVLFEKIDSRVAGSWWQGYANPQIEALIDEGRVTTNRAARAEIWRQAYALLQDDPAWLTLYNPLRVIGIAGTHPGFAMPADGVIDVTQLPLLEETTHAG</sequence>
<dbReference type="Gene3D" id="3.10.105.10">
    <property type="entry name" value="Dipeptide-binding Protein, Domain 3"/>
    <property type="match status" value="1"/>
</dbReference>
<dbReference type="InterPro" id="IPR039424">
    <property type="entry name" value="SBP_5"/>
</dbReference>
<dbReference type="SUPFAM" id="SSF53850">
    <property type="entry name" value="Periplasmic binding protein-like II"/>
    <property type="match status" value="1"/>
</dbReference>
<evidence type="ECO:0000313" key="5">
    <source>
        <dbReference type="Proteomes" id="UP000003257"/>
    </source>
</evidence>
<protein>
    <submittedName>
        <fullName evidence="4">ABC-type dipeptide transport system, periplasmic component</fullName>
    </submittedName>
</protein>
<comment type="subcellular location">
    <subcellularLocation>
        <location evidence="1">Periplasm</location>
    </subcellularLocation>
</comment>
<organism evidence="4 5">
    <name type="scientific">Sulfitobacter indolifex HEL-45</name>
    <dbReference type="NCBI Taxonomy" id="391624"/>
    <lineage>
        <taxon>Bacteria</taxon>
        <taxon>Pseudomonadati</taxon>
        <taxon>Pseudomonadota</taxon>
        <taxon>Alphaproteobacteria</taxon>
        <taxon>Rhodobacterales</taxon>
        <taxon>Roseobacteraceae</taxon>
        <taxon>Sulfitobacter</taxon>
    </lineage>
</organism>
<evidence type="ECO:0000256" key="2">
    <source>
        <dbReference type="ARBA" id="ARBA00005695"/>
    </source>
</evidence>
<evidence type="ECO:0000256" key="1">
    <source>
        <dbReference type="ARBA" id="ARBA00004418"/>
    </source>
</evidence>
<dbReference type="Proteomes" id="UP000003257">
    <property type="component" value="Unassembled WGS sequence"/>
</dbReference>
<dbReference type="InterPro" id="IPR030678">
    <property type="entry name" value="Peptide/Ni-bd"/>
</dbReference>
<proteinExistence type="inferred from homology"/>
<evidence type="ECO:0000259" key="3">
    <source>
        <dbReference type="Pfam" id="PF00496"/>
    </source>
</evidence>
<dbReference type="PIRSF" id="PIRSF002741">
    <property type="entry name" value="MppA"/>
    <property type="match status" value="1"/>
</dbReference>
<name>A0ABP2DCZ1_9RHOB</name>
<keyword evidence="5" id="KW-1185">Reference proteome</keyword>
<dbReference type="PANTHER" id="PTHR30290">
    <property type="entry name" value="PERIPLASMIC BINDING COMPONENT OF ABC TRANSPORTER"/>
    <property type="match status" value="1"/>
</dbReference>